<feature type="region of interest" description="Disordered" evidence="1">
    <location>
        <begin position="14"/>
        <end position="45"/>
    </location>
</feature>
<keyword evidence="2" id="KW-0472">Membrane</keyword>
<keyword evidence="2" id="KW-0812">Transmembrane</keyword>
<feature type="compositionally biased region" description="Acidic residues" evidence="1">
    <location>
        <begin position="19"/>
        <end position="45"/>
    </location>
</feature>
<evidence type="ECO:0000256" key="2">
    <source>
        <dbReference type="SAM" id="Phobius"/>
    </source>
</evidence>
<reference evidence="3" key="1">
    <citation type="submission" date="2021-02" db="EMBL/GenBank/DDBJ databases">
        <authorList>
            <person name="Dougan E. K."/>
            <person name="Rhodes N."/>
            <person name="Thang M."/>
            <person name="Chan C."/>
        </authorList>
    </citation>
    <scope>NUCLEOTIDE SEQUENCE</scope>
</reference>
<feature type="transmembrane region" description="Helical" evidence="2">
    <location>
        <begin position="62"/>
        <end position="83"/>
    </location>
</feature>
<dbReference type="AlphaFoldDB" id="A0A813HJG0"/>
<dbReference type="EMBL" id="CAJNNV010031734">
    <property type="protein sequence ID" value="CAE8637620.1"/>
    <property type="molecule type" value="Genomic_DNA"/>
</dbReference>
<name>A0A813HJG0_POLGL</name>
<protein>
    <submittedName>
        <fullName evidence="3">Uncharacterized protein</fullName>
    </submittedName>
</protein>
<keyword evidence="4" id="KW-1185">Reference proteome</keyword>
<accession>A0A813HJG0</accession>
<sequence>DDLTSIGMNVVQLRKLHDSDDDEDDDDNDDDDDDDDDDHDDDDDKQDDHRLDLLGLFPSKCLSAVIVLAIIVVSVLFAWSYFLDAQFGTQLLLDAGDAVPDLTQTACYACYHISEATGAELPCRACAVGLSLNEFCDSCAFQGLDDEGCPECPNA</sequence>
<evidence type="ECO:0000313" key="4">
    <source>
        <dbReference type="Proteomes" id="UP000654075"/>
    </source>
</evidence>
<keyword evidence="2" id="KW-1133">Transmembrane helix</keyword>
<proteinExistence type="predicted"/>
<dbReference type="Proteomes" id="UP000654075">
    <property type="component" value="Unassembled WGS sequence"/>
</dbReference>
<evidence type="ECO:0000256" key="1">
    <source>
        <dbReference type="SAM" id="MobiDB-lite"/>
    </source>
</evidence>
<comment type="caution">
    <text evidence="3">The sequence shown here is derived from an EMBL/GenBank/DDBJ whole genome shotgun (WGS) entry which is preliminary data.</text>
</comment>
<gene>
    <name evidence="3" type="ORF">PGLA1383_LOCUS52954</name>
</gene>
<evidence type="ECO:0000313" key="3">
    <source>
        <dbReference type="EMBL" id="CAE8637620.1"/>
    </source>
</evidence>
<feature type="non-terminal residue" evidence="3">
    <location>
        <position position="155"/>
    </location>
</feature>
<organism evidence="3 4">
    <name type="scientific">Polarella glacialis</name>
    <name type="common">Dinoflagellate</name>
    <dbReference type="NCBI Taxonomy" id="89957"/>
    <lineage>
        <taxon>Eukaryota</taxon>
        <taxon>Sar</taxon>
        <taxon>Alveolata</taxon>
        <taxon>Dinophyceae</taxon>
        <taxon>Suessiales</taxon>
        <taxon>Suessiaceae</taxon>
        <taxon>Polarella</taxon>
    </lineage>
</organism>